<keyword evidence="1" id="KW-0175">Coiled coil</keyword>
<name>A0A1G7HSM6_9RHOB</name>
<feature type="domain" description="YhaN AAA" evidence="3">
    <location>
        <begin position="1"/>
        <end position="56"/>
    </location>
</feature>
<reference evidence="5" key="1">
    <citation type="submission" date="2016-10" db="EMBL/GenBank/DDBJ databases">
        <authorList>
            <person name="Varghese N."/>
            <person name="Submissions S."/>
        </authorList>
    </citation>
    <scope>NUCLEOTIDE SEQUENCE [LARGE SCALE GENOMIC DNA]</scope>
    <source>
        <strain evidence="5">DSM 10146</strain>
    </source>
</reference>
<feature type="coiled-coil region" evidence="1">
    <location>
        <begin position="256"/>
        <end position="286"/>
    </location>
</feature>
<evidence type="ECO:0000313" key="5">
    <source>
        <dbReference type="Proteomes" id="UP000198994"/>
    </source>
</evidence>
<dbReference type="EMBL" id="FNAV01000011">
    <property type="protein sequence ID" value="SDF03353.1"/>
    <property type="molecule type" value="Genomic_DNA"/>
</dbReference>
<dbReference type="Proteomes" id="UP000198994">
    <property type="component" value="Unassembled WGS sequence"/>
</dbReference>
<accession>A0A1G7HSM6</accession>
<sequence>MRLRSIRLENVRRFTSPVLIEGITDGLNVLSEPNESGKSTLFDAIQALFFIPHGSKNREIASLRPHAGGAPEVAVEIETDAGRFTVAKRWFSKPEATVHQGSRLVAQSDEAEAWLADLLGGAEGGPSGLIWVRQGLTHLGAATPKEEKAALEARRDLMSSIGEEVEAMTGGRRMDAALDRCREELARYATGKSRRPQKGGPWFAAQERFQTLDGQRATLGATADALHEALAARKRCRRELAELEDPDATRARADRLEAARAALVTAERHAEELDTEARRLETAQLTLSTARDRLDRFRSAAAERDEAAAEERATSEAAAAARAAQDAAQQARDAAESGAQAAQAALEKADAAHRRAVRAQAARDGAARRDDLVQRIAAAEAARKEMEEAAAAARRGPDAAAMRRLEALVSAHGAAVAARDISAPRVTARYLPGAEGRIRHDGQALGDGTPLPLSGAARLEIDGIGTLDIHPGETGTAADTVAKSETALREALAQLGAETPDAARDAAEARALADRKQGEAQAVFRSLAPEGIDPLREALALIPEDEAAEDAGDADRTRAALREAQDTAQQARAGRDHAAEALAEARLEAVRLTTALTSAGDRQKRATEVLARFGAEDETALNEALQRATTACAAAEARLAEKSRAAPDLASAKAAMQRAESVDRRARDDLARLKPQLATLDERIARSAGEAVEERLAETEQALDAARADLARIEHEVAVLTRLEAALESARSDARERYFTPVAAELRPLLQLLWPEAELTWGEETLLPEALVRDGTHEPVDILSGGTQEQLALLVRLAFARMLSAAGRPAPVILDDALVFTDDDRIERMFDALTRQAGDLQILVLTCRQRAFRELGGTALQLAAPDGS</sequence>
<protein>
    <submittedName>
        <fullName evidence="4">DNA repair exonuclease SbcCD ATPase subunit</fullName>
    </submittedName>
</protein>
<dbReference type="PANTHER" id="PTHR41259">
    <property type="entry name" value="DOUBLE-STRAND BREAK REPAIR RAD50 ATPASE, PUTATIVE-RELATED"/>
    <property type="match status" value="1"/>
</dbReference>
<keyword evidence="5" id="KW-1185">Reference proteome</keyword>
<dbReference type="STRING" id="282683.SAMN04488105_111137"/>
<dbReference type="InterPro" id="IPR038734">
    <property type="entry name" value="YhaN_AAA"/>
</dbReference>
<dbReference type="AlphaFoldDB" id="A0A1G7HSM6"/>
<evidence type="ECO:0000259" key="3">
    <source>
        <dbReference type="Pfam" id="PF13514"/>
    </source>
</evidence>
<gene>
    <name evidence="4" type="ORF">SAMN04488105_111137</name>
</gene>
<keyword evidence="4" id="KW-0540">Nuclease</keyword>
<feature type="coiled-coil region" evidence="1">
    <location>
        <begin position="369"/>
        <end position="396"/>
    </location>
</feature>
<proteinExistence type="predicted"/>
<dbReference type="PANTHER" id="PTHR41259:SF1">
    <property type="entry name" value="DOUBLE-STRAND BREAK REPAIR RAD50 ATPASE, PUTATIVE-RELATED"/>
    <property type="match status" value="1"/>
</dbReference>
<keyword evidence="4" id="KW-0378">Hydrolase</keyword>
<keyword evidence="4" id="KW-0269">Exonuclease</keyword>
<dbReference type="OrthoDB" id="7069379at2"/>
<dbReference type="Pfam" id="PF13514">
    <property type="entry name" value="AAA_27"/>
    <property type="match status" value="1"/>
</dbReference>
<dbReference type="Gene3D" id="3.40.50.300">
    <property type="entry name" value="P-loop containing nucleotide triphosphate hydrolases"/>
    <property type="match status" value="2"/>
</dbReference>
<dbReference type="GO" id="GO:0004527">
    <property type="term" value="F:exonuclease activity"/>
    <property type="evidence" value="ECO:0007669"/>
    <property type="project" value="UniProtKB-KW"/>
</dbReference>
<feature type="region of interest" description="Disordered" evidence="2">
    <location>
        <begin position="302"/>
        <end position="347"/>
    </location>
</feature>
<dbReference type="SUPFAM" id="SSF52540">
    <property type="entry name" value="P-loop containing nucleoside triphosphate hydrolases"/>
    <property type="match status" value="1"/>
</dbReference>
<feature type="coiled-coil region" evidence="1">
    <location>
        <begin position="689"/>
        <end position="723"/>
    </location>
</feature>
<feature type="compositionally biased region" description="Basic and acidic residues" evidence="2">
    <location>
        <begin position="302"/>
        <end position="314"/>
    </location>
</feature>
<dbReference type="InterPro" id="IPR027417">
    <property type="entry name" value="P-loop_NTPase"/>
</dbReference>
<evidence type="ECO:0000256" key="2">
    <source>
        <dbReference type="SAM" id="MobiDB-lite"/>
    </source>
</evidence>
<evidence type="ECO:0000256" key="1">
    <source>
        <dbReference type="SAM" id="Coils"/>
    </source>
</evidence>
<evidence type="ECO:0000313" key="4">
    <source>
        <dbReference type="EMBL" id="SDF03353.1"/>
    </source>
</evidence>
<organism evidence="4 5">
    <name type="scientific">Salipiger thiooxidans</name>
    <dbReference type="NCBI Taxonomy" id="282683"/>
    <lineage>
        <taxon>Bacteria</taxon>
        <taxon>Pseudomonadati</taxon>
        <taxon>Pseudomonadota</taxon>
        <taxon>Alphaproteobacteria</taxon>
        <taxon>Rhodobacterales</taxon>
        <taxon>Roseobacteraceae</taxon>
        <taxon>Salipiger</taxon>
    </lineage>
</organism>
<dbReference type="RefSeq" id="WP_089961506.1">
    <property type="nucleotide sequence ID" value="NZ_FNAV01000011.1"/>
</dbReference>
<feature type="compositionally biased region" description="Low complexity" evidence="2">
    <location>
        <begin position="315"/>
        <end position="346"/>
    </location>
</feature>